<evidence type="ECO:0000256" key="1">
    <source>
        <dbReference type="SAM" id="MobiDB-lite"/>
    </source>
</evidence>
<protein>
    <submittedName>
        <fullName evidence="2">Uncharacterized protein</fullName>
    </submittedName>
</protein>
<feature type="compositionally biased region" description="Basic and acidic residues" evidence="1">
    <location>
        <begin position="133"/>
        <end position="149"/>
    </location>
</feature>
<dbReference type="Proteomes" id="UP001303160">
    <property type="component" value="Unassembled WGS sequence"/>
</dbReference>
<accession>A0AAN6XPN4</accession>
<dbReference type="AlphaFoldDB" id="A0AAN6XPN4"/>
<comment type="caution">
    <text evidence="2">The sequence shown here is derived from an EMBL/GenBank/DDBJ whole genome shotgun (WGS) entry which is preliminary data.</text>
</comment>
<name>A0AAN6XPN4_9PEZI</name>
<keyword evidence="3" id="KW-1185">Reference proteome</keyword>
<proteinExistence type="predicted"/>
<dbReference type="EMBL" id="MU863884">
    <property type="protein sequence ID" value="KAK4204191.1"/>
    <property type="molecule type" value="Genomic_DNA"/>
</dbReference>
<evidence type="ECO:0000313" key="3">
    <source>
        <dbReference type="Proteomes" id="UP001303160"/>
    </source>
</evidence>
<feature type="compositionally biased region" description="Pro residues" evidence="1">
    <location>
        <begin position="1"/>
        <end position="48"/>
    </location>
</feature>
<sequence length="149" mass="16415">MSTPNPPSPNKPPKPTPPTTILPPPSLQNPLYPPPPYSPPKKPPPTSPLPTLSFNRHYPGSRPILNNEYQPPTKHQLELLQDTNEAARDKLPRHLRRGVLYKIRKGRGGGENYVDNQLPGPSPDPDEDADVNVSEKEDGSNTDEGGKKK</sequence>
<reference evidence="2" key="2">
    <citation type="submission" date="2023-05" db="EMBL/GenBank/DDBJ databases">
        <authorList>
            <consortium name="Lawrence Berkeley National Laboratory"/>
            <person name="Steindorff A."/>
            <person name="Hensen N."/>
            <person name="Bonometti L."/>
            <person name="Westerberg I."/>
            <person name="Brannstrom I.O."/>
            <person name="Guillou S."/>
            <person name="Cros-Aarteil S."/>
            <person name="Calhoun S."/>
            <person name="Haridas S."/>
            <person name="Kuo A."/>
            <person name="Mondo S."/>
            <person name="Pangilinan J."/>
            <person name="Riley R."/>
            <person name="Labutti K."/>
            <person name="Andreopoulos B."/>
            <person name="Lipzen A."/>
            <person name="Chen C."/>
            <person name="Yanf M."/>
            <person name="Daum C."/>
            <person name="Ng V."/>
            <person name="Clum A."/>
            <person name="Ohm R."/>
            <person name="Martin F."/>
            <person name="Silar P."/>
            <person name="Natvig D."/>
            <person name="Lalanne C."/>
            <person name="Gautier V."/>
            <person name="Ament-Velasquez S.L."/>
            <person name="Kruys A."/>
            <person name="Hutchinson M.I."/>
            <person name="Powell A.J."/>
            <person name="Barry K."/>
            <person name="Miller A.N."/>
            <person name="Grigoriev I.V."/>
            <person name="Debuchy R."/>
            <person name="Gladieux P."/>
            <person name="Thoren M.H."/>
            <person name="Johannesson H."/>
        </authorList>
    </citation>
    <scope>NUCLEOTIDE SEQUENCE</scope>
    <source>
        <strain evidence="2">CBS 315.58</strain>
    </source>
</reference>
<organism evidence="2 3">
    <name type="scientific">Triangularia verruculosa</name>
    <dbReference type="NCBI Taxonomy" id="2587418"/>
    <lineage>
        <taxon>Eukaryota</taxon>
        <taxon>Fungi</taxon>
        <taxon>Dikarya</taxon>
        <taxon>Ascomycota</taxon>
        <taxon>Pezizomycotina</taxon>
        <taxon>Sordariomycetes</taxon>
        <taxon>Sordariomycetidae</taxon>
        <taxon>Sordariales</taxon>
        <taxon>Podosporaceae</taxon>
        <taxon>Triangularia</taxon>
    </lineage>
</organism>
<feature type="region of interest" description="Disordered" evidence="1">
    <location>
        <begin position="102"/>
        <end position="149"/>
    </location>
</feature>
<evidence type="ECO:0000313" key="2">
    <source>
        <dbReference type="EMBL" id="KAK4204191.1"/>
    </source>
</evidence>
<reference evidence="2" key="1">
    <citation type="journal article" date="2023" name="Mol. Phylogenet. Evol.">
        <title>Genome-scale phylogeny and comparative genomics of the fungal order Sordariales.</title>
        <authorList>
            <person name="Hensen N."/>
            <person name="Bonometti L."/>
            <person name="Westerberg I."/>
            <person name="Brannstrom I.O."/>
            <person name="Guillou S."/>
            <person name="Cros-Aarteil S."/>
            <person name="Calhoun S."/>
            <person name="Haridas S."/>
            <person name="Kuo A."/>
            <person name="Mondo S."/>
            <person name="Pangilinan J."/>
            <person name="Riley R."/>
            <person name="LaButti K."/>
            <person name="Andreopoulos B."/>
            <person name="Lipzen A."/>
            <person name="Chen C."/>
            <person name="Yan M."/>
            <person name="Daum C."/>
            <person name="Ng V."/>
            <person name="Clum A."/>
            <person name="Steindorff A."/>
            <person name="Ohm R.A."/>
            <person name="Martin F."/>
            <person name="Silar P."/>
            <person name="Natvig D.O."/>
            <person name="Lalanne C."/>
            <person name="Gautier V."/>
            <person name="Ament-Velasquez S.L."/>
            <person name="Kruys A."/>
            <person name="Hutchinson M.I."/>
            <person name="Powell A.J."/>
            <person name="Barry K."/>
            <person name="Miller A.N."/>
            <person name="Grigoriev I.V."/>
            <person name="Debuchy R."/>
            <person name="Gladieux P."/>
            <person name="Hiltunen Thoren M."/>
            <person name="Johannesson H."/>
        </authorList>
    </citation>
    <scope>NUCLEOTIDE SEQUENCE</scope>
    <source>
        <strain evidence="2">CBS 315.58</strain>
    </source>
</reference>
<feature type="region of interest" description="Disordered" evidence="1">
    <location>
        <begin position="1"/>
        <end position="74"/>
    </location>
</feature>
<gene>
    <name evidence="2" type="ORF">QBC40DRAFT_293225</name>
</gene>